<dbReference type="EMBL" id="JAWDGP010006092">
    <property type="protein sequence ID" value="KAK3747323.1"/>
    <property type="molecule type" value="Genomic_DNA"/>
</dbReference>
<dbReference type="Proteomes" id="UP001283361">
    <property type="component" value="Unassembled WGS sequence"/>
</dbReference>
<evidence type="ECO:0000313" key="1">
    <source>
        <dbReference type="EMBL" id="KAK3747323.1"/>
    </source>
</evidence>
<organism evidence="1 2">
    <name type="scientific">Elysia crispata</name>
    <name type="common">lettuce slug</name>
    <dbReference type="NCBI Taxonomy" id="231223"/>
    <lineage>
        <taxon>Eukaryota</taxon>
        <taxon>Metazoa</taxon>
        <taxon>Spiralia</taxon>
        <taxon>Lophotrochozoa</taxon>
        <taxon>Mollusca</taxon>
        <taxon>Gastropoda</taxon>
        <taxon>Heterobranchia</taxon>
        <taxon>Euthyneura</taxon>
        <taxon>Panpulmonata</taxon>
        <taxon>Sacoglossa</taxon>
        <taxon>Placobranchoidea</taxon>
        <taxon>Plakobranchidae</taxon>
        <taxon>Elysia</taxon>
    </lineage>
</organism>
<accession>A0AAE0YJU5</accession>
<name>A0AAE0YJU5_9GAST</name>
<reference evidence="1" key="1">
    <citation type="journal article" date="2023" name="G3 (Bethesda)">
        <title>A reference genome for the long-term kleptoplast-retaining sea slug Elysia crispata morphotype clarki.</title>
        <authorList>
            <person name="Eastman K.E."/>
            <person name="Pendleton A.L."/>
            <person name="Shaikh M.A."/>
            <person name="Suttiyut T."/>
            <person name="Ogas R."/>
            <person name="Tomko P."/>
            <person name="Gavelis G."/>
            <person name="Widhalm J.R."/>
            <person name="Wisecaver J.H."/>
        </authorList>
    </citation>
    <scope>NUCLEOTIDE SEQUENCE</scope>
    <source>
        <strain evidence="1">ECLA1</strain>
    </source>
</reference>
<keyword evidence="2" id="KW-1185">Reference proteome</keyword>
<gene>
    <name evidence="1" type="ORF">RRG08_055163</name>
</gene>
<evidence type="ECO:0000313" key="2">
    <source>
        <dbReference type="Proteomes" id="UP001283361"/>
    </source>
</evidence>
<protein>
    <submittedName>
        <fullName evidence="1">Uncharacterized protein</fullName>
    </submittedName>
</protein>
<comment type="caution">
    <text evidence="1">The sequence shown here is derived from an EMBL/GenBank/DDBJ whole genome shotgun (WGS) entry which is preliminary data.</text>
</comment>
<proteinExistence type="predicted"/>
<dbReference type="AlphaFoldDB" id="A0AAE0YJU5"/>
<sequence>MTSCNTAITARVGLNRGRSGNLTEILEHNKQFIYNFPHSNRSPEYSRTVQQMSECSADVRVFSKGLRVQQTGLLTATLFLQDVNPPLQTPPPPPPPFFLNFLRVCSQKPPTAGILKQPKTARV</sequence>